<evidence type="ECO:0000256" key="1">
    <source>
        <dbReference type="SAM" id="MobiDB-lite"/>
    </source>
</evidence>
<feature type="compositionally biased region" description="Basic and acidic residues" evidence="1">
    <location>
        <begin position="186"/>
        <end position="201"/>
    </location>
</feature>
<comment type="caution">
    <text evidence="2">The sequence shown here is derived from an EMBL/GenBank/DDBJ whole genome shotgun (WGS) entry which is preliminary data.</text>
</comment>
<feature type="region of interest" description="Disordered" evidence="1">
    <location>
        <begin position="410"/>
        <end position="435"/>
    </location>
</feature>
<proteinExistence type="predicted"/>
<evidence type="ECO:0000313" key="3">
    <source>
        <dbReference type="Proteomes" id="UP000809789"/>
    </source>
</evidence>
<feature type="region of interest" description="Disordered" evidence="1">
    <location>
        <begin position="1"/>
        <end position="277"/>
    </location>
</feature>
<organism evidence="2 3">
    <name type="scientific">Elsinoe batatas</name>
    <dbReference type="NCBI Taxonomy" id="2601811"/>
    <lineage>
        <taxon>Eukaryota</taxon>
        <taxon>Fungi</taxon>
        <taxon>Dikarya</taxon>
        <taxon>Ascomycota</taxon>
        <taxon>Pezizomycotina</taxon>
        <taxon>Dothideomycetes</taxon>
        <taxon>Dothideomycetidae</taxon>
        <taxon>Myriangiales</taxon>
        <taxon>Elsinoaceae</taxon>
        <taxon>Elsinoe</taxon>
    </lineage>
</organism>
<gene>
    <name evidence="2" type="ORF">KVT40_001263</name>
</gene>
<dbReference type="EMBL" id="JAESVG020000001">
    <property type="protein sequence ID" value="KAG8632123.1"/>
    <property type="molecule type" value="Genomic_DNA"/>
</dbReference>
<feature type="compositionally biased region" description="Polar residues" evidence="1">
    <location>
        <begin position="70"/>
        <end position="79"/>
    </location>
</feature>
<accession>A0A8K0LHA6</accession>
<reference evidence="2" key="1">
    <citation type="submission" date="2021-07" db="EMBL/GenBank/DDBJ databases">
        <title>Elsinoe batatas strain:CRI-CJ2 Genome sequencing and assembly.</title>
        <authorList>
            <person name="Huang L."/>
        </authorList>
    </citation>
    <scope>NUCLEOTIDE SEQUENCE</scope>
    <source>
        <strain evidence="2">CRI-CJ2</strain>
    </source>
</reference>
<dbReference type="Proteomes" id="UP000809789">
    <property type="component" value="Unassembled WGS sequence"/>
</dbReference>
<feature type="compositionally biased region" description="Polar residues" evidence="1">
    <location>
        <begin position="336"/>
        <end position="347"/>
    </location>
</feature>
<dbReference type="AlphaFoldDB" id="A0A8K0LHA6"/>
<feature type="compositionally biased region" description="Polar residues" evidence="1">
    <location>
        <begin position="1"/>
        <end position="11"/>
    </location>
</feature>
<evidence type="ECO:0000313" key="2">
    <source>
        <dbReference type="EMBL" id="KAG8632123.1"/>
    </source>
</evidence>
<feature type="region of interest" description="Disordered" evidence="1">
    <location>
        <begin position="327"/>
        <end position="366"/>
    </location>
</feature>
<feature type="compositionally biased region" description="Low complexity" evidence="1">
    <location>
        <begin position="103"/>
        <end position="118"/>
    </location>
</feature>
<dbReference type="OrthoDB" id="3900702at2759"/>
<feature type="compositionally biased region" description="Basic and acidic residues" evidence="1">
    <location>
        <begin position="39"/>
        <end position="59"/>
    </location>
</feature>
<sequence length="435" mass="46598">MFKSTSVTTVVASEPPQIPPGRKPSVFEAMFDNFKFGSGRKEEDEHSRSSMGSMDEKANKQGNHKVGEQEVTSPFSINETRPLEEPKRSLSVAIADVFRRPSEASSKSRSSSPQRKASTASSGARKLSFFASSNPDPDNDVPRNASIHSHHSTTQNNESADLTRKGSYVPRNATNSFLKSASGLTLEERAKRVEEVNEAKRGQSISGAAASRKASLALSDTSEASAVSSGRRPSGMMPNNVAARYMRSASISDDKDAPQTGSRRRSSRQNSHGEGNVKAVSLAPEQYQQWQNSVSKSRVGSFTKPGETLSAHRMQSLGGIANIAETVDEPDDEGPTSRSNSHGQSAAPTFAITPASPPGTVRSKRGMNIDTDAANEDKRALMNKIDSAFMGDAVSPRDMTFGVKITATTGRTSAAQSPEENETLEKLGFRGAIPT</sequence>
<protein>
    <submittedName>
        <fullName evidence="2">Uncharacterized protein</fullName>
    </submittedName>
</protein>
<keyword evidence="3" id="KW-1185">Reference proteome</keyword>
<name>A0A8K0LHA6_9PEZI</name>
<feature type="compositionally biased region" description="Polar residues" evidence="1">
    <location>
        <begin position="172"/>
        <end position="183"/>
    </location>
</feature>
<feature type="compositionally biased region" description="Low complexity" evidence="1">
    <location>
        <begin position="206"/>
        <end position="219"/>
    </location>
</feature>